<evidence type="ECO:0000256" key="6">
    <source>
        <dbReference type="ARBA" id="ARBA00023242"/>
    </source>
</evidence>
<keyword evidence="5 8" id="KW-0520">NAD</keyword>
<dbReference type="PANTHER" id="PTHR14453">
    <property type="entry name" value="PARP/ZINC FINGER CCCH TYPE DOMAIN CONTAINING PROTEIN"/>
    <property type="match status" value="1"/>
</dbReference>
<dbReference type="PROSITE" id="PS51059">
    <property type="entry name" value="PARP_CATALYTIC"/>
    <property type="match status" value="1"/>
</dbReference>
<dbReference type="GO" id="GO:0005634">
    <property type="term" value="C:nucleus"/>
    <property type="evidence" value="ECO:0007669"/>
    <property type="project" value="UniProtKB-SubCell"/>
</dbReference>
<dbReference type="GO" id="GO:0003714">
    <property type="term" value="F:transcription corepressor activity"/>
    <property type="evidence" value="ECO:0007669"/>
    <property type="project" value="TreeGrafter"/>
</dbReference>
<dbReference type="Gene3D" id="2.120.10.30">
    <property type="entry name" value="TolB, C-terminal domain"/>
    <property type="match status" value="2"/>
</dbReference>
<dbReference type="GO" id="GO:0010629">
    <property type="term" value="P:negative regulation of gene expression"/>
    <property type="evidence" value="ECO:0007669"/>
    <property type="project" value="TreeGrafter"/>
</dbReference>
<gene>
    <name evidence="10" type="ORF">VCS650_LOCUS20149</name>
</gene>
<dbReference type="Pfam" id="PF08450">
    <property type="entry name" value="SGL"/>
    <property type="match status" value="1"/>
</dbReference>
<dbReference type="Gene3D" id="2.40.10.500">
    <property type="match status" value="1"/>
</dbReference>
<dbReference type="GO" id="GO:0005737">
    <property type="term" value="C:cytoplasm"/>
    <property type="evidence" value="ECO:0007669"/>
    <property type="project" value="TreeGrafter"/>
</dbReference>
<evidence type="ECO:0000256" key="5">
    <source>
        <dbReference type="ARBA" id="ARBA00023027"/>
    </source>
</evidence>
<name>A0A814P6H6_9BILA</name>
<organism evidence="10 11">
    <name type="scientific">Adineta steineri</name>
    <dbReference type="NCBI Taxonomy" id="433720"/>
    <lineage>
        <taxon>Eukaryota</taxon>
        <taxon>Metazoa</taxon>
        <taxon>Spiralia</taxon>
        <taxon>Gnathifera</taxon>
        <taxon>Rotifera</taxon>
        <taxon>Eurotatoria</taxon>
        <taxon>Bdelloidea</taxon>
        <taxon>Adinetida</taxon>
        <taxon>Adinetidae</taxon>
        <taxon>Adineta</taxon>
    </lineage>
</organism>
<evidence type="ECO:0000256" key="3">
    <source>
        <dbReference type="ARBA" id="ARBA00022679"/>
    </source>
</evidence>
<dbReference type="InterPro" id="IPR001258">
    <property type="entry name" value="NHL_repeat"/>
</dbReference>
<dbReference type="SUPFAM" id="SSF63829">
    <property type="entry name" value="Calcium-dependent phosphotriesterase"/>
    <property type="match status" value="1"/>
</dbReference>
<dbReference type="Pfam" id="PF00644">
    <property type="entry name" value="PARP"/>
    <property type="match status" value="1"/>
</dbReference>
<dbReference type="EMBL" id="CAJNON010000206">
    <property type="protein sequence ID" value="CAF1101896.1"/>
    <property type="molecule type" value="Genomic_DNA"/>
</dbReference>
<comment type="caution">
    <text evidence="10">The sequence shown here is derived from an EMBL/GenBank/DDBJ whole genome shotgun (WGS) entry which is preliminary data.</text>
</comment>
<dbReference type="EC" id="2.4.2.-" evidence="8"/>
<accession>A0A814P6H6</accession>
<evidence type="ECO:0000259" key="9">
    <source>
        <dbReference type="PROSITE" id="PS51059"/>
    </source>
</evidence>
<evidence type="ECO:0000256" key="7">
    <source>
        <dbReference type="PROSITE-ProRule" id="PRU00504"/>
    </source>
</evidence>
<evidence type="ECO:0000256" key="2">
    <source>
        <dbReference type="ARBA" id="ARBA00022676"/>
    </source>
</evidence>
<dbReference type="InterPro" id="IPR011042">
    <property type="entry name" value="6-blade_b-propeller_TolB-like"/>
</dbReference>
<dbReference type="Pfam" id="PF21021">
    <property type="entry name" value="FAF1"/>
    <property type="match status" value="1"/>
</dbReference>
<evidence type="ECO:0000256" key="4">
    <source>
        <dbReference type="ARBA" id="ARBA00022737"/>
    </source>
</evidence>
<dbReference type="Gene3D" id="3.90.228.10">
    <property type="match status" value="1"/>
</dbReference>
<dbReference type="PROSITE" id="PS51125">
    <property type="entry name" value="NHL"/>
    <property type="match status" value="1"/>
</dbReference>
<dbReference type="InterPro" id="IPR013658">
    <property type="entry name" value="SGL"/>
</dbReference>
<dbReference type="InterPro" id="IPR006577">
    <property type="entry name" value="UAS"/>
</dbReference>
<reference evidence="10" key="1">
    <citation type="submission" date="2021-02" db="EMBL/GenBank/DDBJ databases">
        <authorList>
            <person name="Nowell W R."/>
        </authorList>
    </citation>
    <scope>NUCLEOTIDE SEQUENCE</scope>
</reference>
<dbReference type="Gene3D" id="3.40.30.10">
    <property type="entry name" value="Glutaredoxin"/>
    <property type="match status" value="1"/>
</dbReference>
<dbReference type="SUPFAM" id="SSF101898">
    <property type="entry name" value="NHL repeat"/>
    <property type="match status" value="1"/>
</dbReference>
<dbReference type="SUPFAM" id="SSF56399">
    <property type="entry name" value="ADP-ribosylation"/>
    <property type="match status" value="1"/>
</dbReference>
<sequence>MTEVQSNDMSSTINGNLFTMFDDSKILEQEELCYELGNQYSATLTSLDQESLGQALLNSLFNSTNPQPLALYIHNDQSIATQIFNETVLWSELIGTYLTAQFVLWSWNLTKENYHELLTTVVTHVGEDVGAVIDSSSIEIYPLLICLIFDRGVIKVESIIQGTMSENEAFSLLIETRDAFDSRFDLPDTTGLSLTTISTENWSVPASVLTKVNKESGEFRRVAADFDNGASSIVEIHRIDNTVWLMQYLNQKKMIDSRIGDDDTEKLLFHGCPYASAEQILNNGFDHLRIGRNGTYYGHGFYFSASRTVSDRYALPDPLTNEKRILMCRVLIGRSCQGNPTMRTCPSNYDSTTGISGNLLWNKTGITVLGSSAAPVPASGVFLDSNDTLYAADEAGHYVVWKLLKNAINATIVAGTYGLIGLNSSQLYFPNDVYVDRSGNMYVTDMGNNRIQKYINKSTNAITIAGNSTFGSALNLLGNPHYFTFDPTETYMYVADSGNNRILRLSTNSTSGTNGILVAGGSGANNTNTSLYTPWGIHYLPSISNDLFITNAGGHSVIRWTPGASSGTFVAGVPGISGSDSTHLNTPMGIKIDNYLNMYVVDYNNNRVQLFCANSNVGITIVGNGTAGNSATQLNSPRGIAFDSAMNMYIGDDVNNRVQKFMKL</sequence>
<dbReference type="InterPro" id="IPR012317">
    <property type="entry name" value="Poly(ADP-ribose)pol_cat_dom"/>
</dbReference>
<keyword evidence="3 8" id="KW-0808">Transferase</keyword>
<keyword evidence="2 8" id="KW-0328">Glycosyltransferase</keyword>
<dbReference type="AlphaFoldDB" id="A0A814P6H6"/>
<feature type="repeat" description="NHL" evidence="7">
    <location>
        <begin position="426"/>
        <end position="457"/>
    </location>
</feature>
<dbReference type="InterPro" id="IPR049483">
    <property type="entry name" value="FAF1_2-like_UAS"/>
</dbReference>
<dbReference type="Proteomes" id="UP000663891">
    <property type="component" value="Unassembled WGS sequence"/>
</dbReference>
<dbReference type="SMART" id="SM00594">
    <property type="entry name" value="UAS"/>
    <property type="match status" value="1"/>
</dbReference>
<dbReference type="InterPro" id="IPR052056">
    <property type="entry name" value="Mono-ARTD/PARP"/>
</dbReference>
<dbReference type="PANTHER" id="PTHR14453:SF67">
    <property type="entry name" value="POLY [ADP-RIBOSE] POLYMERASE"/>
    <property type="match status" value="1"/>
</dbReference>
<keyword evidence="4" id="KW-0677">Repeat</keyword>
<keyword evidence="6" id="KW-0539">Nucleus</keyword>
<evidence type="ECO:0000256" key="8">
    <source>
        <dbReference type="RuleBase" id="RU362114"/>
    </source>
</evidence>
<evidence type="ECO:0000313" key="10">
    <source>
        <dbReference type="EMBL" id="CAF1101896.1"/>
    </source>
</evidence>
<evidence type="ECO:0000313" key="11">
    <source>
        <dbReference type="Proteomes" id="UP000663891"/>
    </source>
</evidence>
<comment type="subcellular location">
    <subcellularLocation>
        <location evidence="1">Nucleus</location>
    </subcellularLocation>
</comment>
<evidence type="ECO:0000256" key="1">
    <source>
        <dbReference type="ARBA" id="ARBA00004123"/>
    </source>
</evidence>
<dbReference type="CDD" id="cd05819">
    <property type="entry name" value="NHL"/>
    <property type="match status" value="1"/>
</dbReference>
<dbReference type="OrthoDB" id="6133115at2759"/>
<dbReference type="GO" id="GO:0003950">
    <property type="term" value="F:NAD+ poly-ADP-ribosyltransferase activity"/>
    <property type="evidence" value="ECO:0007669"/>
    <property type="project" value="UniProtKB-UniRule"/>
</dbReference>
<proteinExistence type="predicted"/>
<protein>
    <recommendedName>
        <fullName evidence="8">Poly [ADP-ribose] polymerase</fullName>
        <shortName evidence="8">PARP</shortName>
        <ecNumber evidence="8">2.4.2.-</ecNumber>
    </recommendedName>
</protein>
<feature type="domain" description="PARP catalytic" evidence="9">
    <location>
        <begin position="196"/>
        <end position="420"/>
    </location>
</feature>